<dbReference type="PIRSF" id="PIRSF004548">
    <property type="entry name" value="CreD"/>
    <property type="match status" value="1"/>
</dbReference>
<name>A0A8F9TXN9_9BACT</name>
<proteinExistence type="predicted"/>
<dbReference type="NCBIfam" id="NF008712">
    <property type="entry name" value="PRK11715.1-1"/>
    <property type="match status" value="1"/>
</dbReference>
<dbReference type="KEGG" id="ole:K0B96_02135"/>
<evidence type="ECO:0000256" key="1">
    <source>
        <dbReference type="SAM" id="Phobius"/>
    </source>
</evidence>
<keyword evidence="3" id="KW-1185">Reference proteome</keyword>
<dbReference type="EMBL" id="CP080507">
    <property type="protein sequence ID" value="QYM79442.1"/>
    <property type="molecule type" value="Genomic_DNA"/>
</dbReference>
<feature type="transmembrane region" description="Helical" evidence="1">
    <location>
        <begin position="21"/>
        <end position="41"/>
    </location>
</feature>
<dbReference type="PANTHER" id="PTHR30092:SF0">
    <property type="entry name" value="INNER MEMBRANE PROTEIN CRED"/>
    <property type="match status" value="1"/>
</dbReference>
<keyword evidence="1" id="KW-0472">Membrane</keyword>
<dbReference type="InterPro" id="IPR010364">
    <property type="entry name" value="Uncharacterised_IM_CreD"/>
</dbReference>
<organism evidence="2 3">
    <name type="scientific">Horticoccus luteus</name>
    <dbReference type="NCBI Taxonomy" id="2862869"/>
    <lineage>
        <taxon>Bacteria</taxon>
        <taxon>Pseudomonadati</taxon>
        <taxon>Verrucomicrobiota</taxon>
        <taxon>Opitutia</taxon>
        <taxon>Opitutales</taxon>
        <taxon>Opitutaceae</taxon>
        <taxon>Horticoccus</taxon>
    </lineage>
</organism>
<dbReference type="PANTHER" id="PTHR30092">
    <property type="entry name" value="INNER MEMBRANE PROTEIN CRED"/>
    <property type="match status" value="1"/>
</dbReference>
<dbReference type="Proteomes" id="UP000825051">
    <property type="component" value="Chromosome"/>
</dbReference>
<reference evidence="2" key="1">
    <citation type="submission" date="2021-08" db="EMBL/GenBank/DDBJ databases">
        <title>Genome of a novel bacterium of the phylum Verrucomicrobia, Oleiharenicola sp. KSB-15.</title>
        <authorList>
            <person name="Chung J.-H."/>
            <person name="Ahn J.-H."/>
            <person name="Yoon Y."/>
            <person name="Kim D.-Y."/>
            <person name="An S.-H."/>
            <person name="Park I."/>
            <person name="Yeon J."/>
        </authorList>
    </citation>
    <scope>NUCLEOTIDE SEQUENCE</scope>
    <source>
        <strain evidence="2">KSB-15</strain>
    </source>
</reference>
<dbReference type="GO" id="GO:0005886">
    <property type="term" value="C:plasma membrane"/>
    <property type="evidence" value="ECO:0007669"/>
    <property type="project" value="TreeGrafter"/>
</dbReference>
<evidence type="ECO:0000313" key="2">
    <source>
        <dbReference type="EMBL" id="QYM79442.1"/>
    </source>
</evidence>
<evidence type="ECO:0000313" key="3">
    <source>
        <dbReference type="Proteomes" id="UP000825051"/>
    </source>
</evidence>
<keyword evidence="1" id="KW-0812">Transmembrane</keyword>
<dbReference type="AlphaFoldDB" id="A0A8F9TXN9"/>
<feature type="transmembrane region" description="Helical" evidence="1">
    <location>
        <begin position="351"/>
        <end position="371"/>
    </location>
</feature>
<accession>A0A8F9TXN9</accession>
<dbReference type="RefSeq" id="WP_220163318.1">
    <property type="nucleotide sequence ID" value="NZ_CP080507.1"/>
</dbReference>
<dbReference type="Pfam" id="PF06123">
    <property type="entry name" value="CreD"/>
    <property type="match status" value="1"/>
</dbReference>
<feature type="transmembrane region" description="Helical" evidence="1">
    <location>
        <begin position="428"/>
        <end position="447"/>
    </location>
</feature>
<gene>
    <name evidence="2" type="ORF">K0B96_02135</name>
</gene>
<feature type="transmembrane region" description="Helical" evidence="1">
    <location>
        <begin position="377"/>
        <end position="398"/>
    </location>
</feature>
<feature type="transmembrane region" description="Helical" evidence="1">
    <location>
        <begin position="325"/>
        <end position="344"/>
    </location>
</feature>
<protein>
    <submittedName>
        <fullName evidence="2">Cell envelope integrity protein CreD</fullName>
    </submittedName>
</protein>
<feature type="transmembrane region" description="Helical" evidence="1">
    <location>
        <begin position="405"/>
        <end position="422"/>
    </location>
</feature>
<sequence length="463" mass="50257">MENTGSVFNAAQAWIRRRASAFKLFGLGVIALLMLIPIGMVNGTRDERERRFQSAVEDVTRVWGKDETLPGPVLVVPYHYQVHEEVWVESGGMRHKEAQSRTLSAEAYFLPKEMTTSGAIEMSVRKRGIYAADVFTAALTVRGRFARPDFAFTGVENAQPEWGRAWMCVSISDVRRVREASVTWATQHAAVEPWNGAQGWPAGLRSAAPIPEGSGELEFTMALEIDGSGSLMLVPLAEKTTVRLESRWPAPSFCGGYLPTRREVGAGGFSAEWLIGKFAREFPSHWTSLRSVGAPKYGQLEAAAFGVKLAPAVSAYRSIERATKYGLLFVALIFGAFYGFELVCRMRLNALNYLLIGGAICLFFLGLLATAELLPFGAAYAIAAGASTALIAGYSWALLKSGRRAVVVGTLLGAIYGYLFLVLGLEDFALLTGTGALFAIVAVLMWLSRRSVANGYTEGPAPL</sequence>
<keyword evidence="1" id="KW-1133">Transmembrane helix</keyword>